<feature type="signal peptide" evidence="6">
    <location>
        <begin position="1"/>
        <end position="19"/>
    </location>
</feature>
<dbReference type="InterPro" id="IPR026263">
    <property type="entry name" value="Alkaline_phosphatase_prok"/>
</dbReference>
<dbReference type="AlphaFoldDB" id="A0A1V9FR95"/>
<dbReference type="InterPro" id="IPR017850">
    <property type="entry name" value="Alkaline_phosphatase_core_sf"/>
</dbReference>
<keyword evidence="1 4" id="KW-0597">Phosphoprotein</keyword>
<dbReference type="RefSeq" id="WP_081164321.1">
    <property type="nucleotide sequence ID" value="NZ_LWBP01000145.1"/>
</dbReference>
<proteinExistence type="predicted"/>
<organism evidence="7 8">
    <name type="scientific">Niastella populi</name>
    <dbReference type="NCBI Taxonomy" id="550983"/>
    <lineage>
        <taxon>Bacteria</taxon>
        <taxon>Pseudomonadati</taxon>
        <taxon>Bacteroidota</taxon>
        <taxon>Chitinophagia</taxon>
        <taxon>Chitinophagales</taxon>
        <taxon>Chitinophagaceae</taxon>
        <taxon>Niastella</taxon>
    </lineage>
</organism>
<evidence type="ECO:0000256" key="2">
    <source>
        <dbReference type="ARBA" id="ARBA00022723"/>
    </source>
</evidence>
<feature type="active site" description="Phosphothreonine intermediate" evidence="4">
    <location>
        <position position="85"/>
    </location>
</feature>
<feature type="chain" id="PRO_5012980719" evidence="6">
    <location>
        <begin position="20"/>
        <end position="550"/>
    </location>
</feature>
<evidence type="ECO:0000256" key="6">
    <source>
        <dbReference type="SAM" id="SignalP"/>
    </source>
</evidence>
<evidence type="ECO:0000256" key="1">
    <source>
        <dbReference type="ARBA" id="ARBA00022553"/>
    </source>
</evidence>
<keyword evidence="2" id="KW-0479">Metal-binding</keyword>
<evidence type="ECO:0000313" key="7">
    <source>
        <dbReference type="EMBL" id="OQP60860.1"/>
    </source>
</evidence>
<gene>
    <name evidence="7" type="ORF">A4R26_19655</name>
</gene>
<dbReference type="PANTHER" id="PTHR10151">
    <property type="entry name" value="ECTONUCLEOTIDE PYROPHOSPHATASE/PHOSPHODIESTERASE"/>
    <property type="match status" value="1"/>
</dbReference>
<keyword evidence="8" id="KW-1185">Reference proteome</keyword>
<dbReference type="CDD" id="cd16016">
    <property type="entry name" value="AP-SPAP"/>
    <property type="match status" value="1"/>
</dbReference>
<evidence type="ECO:0000256" key="4">
    <source>
        <dbReference type="PIRSR" id="PIRSR031924-50"/>
    </source>
</evidence>
<keyword evidence="3 6" id="KW-0732">Signal</keyword>
<dbReference type="PANTHER" id="PTHR10151:SF120">
    <property type="entry name" value="BIS(5'-ADENOSYL)-TRIPHOSPHATASE"/>
    <property type="match status" value="1"/>
</dbReference>
<dbReference type="OrthoDB" id="9766127at2"/>
<dbReference type="PIRSF" id="PIRSF031924">
    <property type="entry name" value="Pi-irrepressible_AP"/>
    <property type="match status" value="1"/>
</dbReference>
<sequence length="550" mass="60575">MRLLLATICFSLFCFIAPAQTKTSTVSGTALSRPKLVVGIVIDQMRWDYLYRYYDRYAPDGGFKRFLNKGFSCENTLIPYVPTVTACGHTCIYTGSVPAIHGIIGNGWYDPLKQRSVYCTEDPGVETVGAAAGTAGSMSPRNMQVTTICDELNLATNFRSKVIGIAVKDRGGILPAGHSANAAYWYDSRNGNWISSTYYMKELPKWAQDFNAKKLVDKYYGLGWNTLYPINSYVQSTADEKPYEGKPFGAEQKGFPYDLKKFAGSNYGAVNSTPYGNTITIEMAKAAVTGEQLGADNITDMLAVSFSSPDYIGHAFGPNSVEQEDDYLRLDKELGGFFSFLDAKVGKGQYLVFLSADHAVAHVPGFSEEHKLPGGHAPAGRWSQDLAKLLNEKYGSSKLIIGNYNHQLYLNHHLIDSMKLDEDGIKKTIVQYLGRQPEVARVFALDKFMEVPLTATQRDMVANGYNQKLSGDIQVLLQSGYMEGGATGTTHSAWNPYDSHIPLLFYGWKVPAGKTNRETYMTDIAATLAAMLHIQMPSGCVGKVIEEVAK</sequence>
<dbReference type="Gene3D" id="3.40.720.10">
    <property type="entry name" value="Alkaline Phosphatase, subunit A"/>
    <property type="match status" value="1"/>
</dbReference>
<protein>
    <submittedName>
        <fullName evidence="7">Nucleotide pyrophosphatase</fullName>
    </submittedName>
</protein>
<dbReference type="NCBIfam" id="NF042991">
    <property type="entry name" value="alk_phos_PafA"/>
    <property type="match status" value="1"/>
</dbReference>
<evidence type="ECO:0000313" key="8">
    <source>
        <dbReference type="Proteomes" id="UP000192276"/>
    </source>
</evidence>
<dbReference type="SUPFAM" id="SSF53649">
    <property type="entry name" value="Alkaline phosphatase-like"/>
    <property type="match status" value="1"/>
</dbReference>
<dbReference type="GO" id="GO:0046872">
    <property type="term" value="F:metal ion binding"/>
    <property type="evidence" value="ECO:0007669"/>
    <property type="project" value="UniProtKB-KW"/>
</dbReference>
<dbReference type="InterPro" id="IPR002591">
    <property type="entry name" value="Phosphodiest/P_Trfase"/>
</dbReference>
<dbReference type="Pfam" id="PF01663">
    <property type="entry name" value="Phosphodiest"/>
    <property type="match status" value="1"/>
</dbReference>
<dbReference type="STRING" id="550983.A4R26_19655"/>
<comment type="caution">
    <text evidence="7">The sequence shown here is derived from an EMBL/GenBank/DDBJ whole genome shotgun (WGS) entry which is preliminary data.</text>
</comment>
<dbReference type="Proteomes" id="UP000192276">
    <property type="component" value="Unassembled WGS sequence"/>
</dbReference>
<reference evidence="8" key="1">
    <citation type="submission" date="2016-04" db="EMBL/GenBank/DDBJ databases">
        <authorList>
            <person name="Chen L."/>
            <person name="Zhuang W."/>
            <person name="Wang G."/>
        </authorList>
    </citation>
    <scope>NUCLEOTIDE SEQUENCE [LARGE SCALE GENOMIC DNA]</scope>
    <source>
        <strain evidence="8">208</strain>
    </source>
</reference>
<evidence type="ECO:0000256" key="3">
    <source>
        <dbReference type="ARBA" id="ARBA00022729"/>
    </source>
</evidence>
<evidence type="ECO:0000256" key="5">
    <source>
        <dbReference type="PIRSR" id="PIRSR031924-51"/>
    </source>
</evidence>
<feature type="binding site" evidence="5">
    <location>
        <begin position="168"/>
        <end position="170"/>
    </location>
    <ligand>
        <name>substrate</name>
    </ligand>
</feature>
<dbReference type="GO" id="GO:0004035">
    <property type="term" value="F:alkaline phosphatase activity"/>
    <property type="evidence" value="ECO:0007669"/>
    <property type="project" value="InterPro"/>
</dbReference>
<accession>A0A1V9FR95</accession>
<feature type="binding site" evidence="5">
    <location>
        <position position="106"/>
    </location>
    <ligand>
        <name>substrate</name>
    </ligand>
</feature>
<dbReference type="EMBL" id="LWBP01000145">
    <property type="protein sequence ID" value="OQP60860.1"/>
    <property type="molecule type" value="Genomic_DNA"/>
</dbReference>
<name>A0A1V9FR95_9BACT</name>
<dbReference type="Gene3D" id="3.30.1360.150">
    <property type="match status" value="1"/>
</dbReference>